<comment type="caution">
    <text evidence="1">The sequence shown here is derived from an EMBL/GenBank/DDBJ whole genome shotgun (WGS) entry which is preliminary data.</text>
</comment>
<evidence type="ECO:0000313" key="1">
    <source>
        <dbReference type="EMBL" id="KAJ8989195.1"/>
    </source>
</evidence>
<proteinExistence type="predicted"/>
<sequence length="99" mass="11461">MLQAPLTTQDNPPTHSRLFCISLLWNVFSVPSFSILPCILKPLFSEFVSHSFEHTVRQRGFIEPKPFRRRVYLSFIYPDSVRQAVLVQRPKTGYAYSAS</sequence>
<organism evidence="1 2">
    <name type="scientific">Exophiala dermatitidis</name>
    <name type="common">Black yeast-like fungus</name>
    <name type="synonym">Wangiella dermatitidis</name>
    <dbReference type="NCBI Taxonomy" id="5970"/>
    <lineage>
        <taxon>Eukaryota</taxon>
        <taxon>Fungi</taxon>
        <taxon>Dikarya</taxon>
        <taxon>Ascomycota</taxon>
        <taxon>Pezizomycotina</taxon>
        <taxon>Eurotiomycetes</taxon>
        <taxon>Chaetothyriomycetidae</taxon>
        <taxon>Chaetothyriales</taxon>
        <taxon>Herpotrichiellaceae</taxon>
        <taxon>Exophiala</taxon>
    </lineage>
</organism>
<dbReference type="Proteomes" id="UP001161757">
    <property type="component" value="Unassembled WGS sequence"/>
</dbReference>
<gene>
    <name evidence="1" type="ORF">HRR80_006921</name>
</gene>
<name>A0AAN6EPJ3_EXODE</name>
<dbReference type="AlphaFoldDB" id="A0AAN6EPJ3"/>
<accession>A0AAN6EPJ3</accession>
<evidence type="ECO:0000313" key="2">
    <source>
        <dbReference type="Proteomes" id="UP001161757"/>
    </source>
</evidence>
<reference evidence="1" key="1">
    <citation type="submission" date="2023-01" db="EMBL/GenBank/DDBJ databases">
        <title>Exophiala dermititidis isolated from Cystic Fibrosis Patient.</title>
        <authorList>
            <person name="Kurbessoian T."/>
            <person name="Crocker A."/>
            <person name="Murante D."/>
            <person name="Hogan D.A."/>
            <person name="Stajich J.E."/>
        </authorList>
    </citation>
    <scope>NUCLEOTIDE SEQUENCE</scope>
    <source>
        <strain evidence="1">Ex8</strain>
    </source>
</reference>
<protein>
    <submittedName>
        <fullName evidence="1">Uncharacterized protein</fullName>
    </submittedName>
</protein>
<dbReference type="EMBL" id="JAJGCB010000015">
    <property type="protein sequence ID" value="KAJ8989195.1"/>
    <property type="molecule type" value="Genomic_DNA"/>
</dbReference>